<gene>
    <name evidence="6" type="ORF">AB6A40_005379</name>
</gene>
<dbReference type="InterPro" id="IPR001128">
    <property type="entry name" value="Cyt_P450"/>
</dbReference>
<evidence type="ECO:0000313" key="7">
    <source>
        <dbReference type="Proteomes" id="UP001608902"/>
    </source>
</evidence>
<dbReference type="Proteomes" id="UP001608902">
    <property type="component" value="Unassembled WGS sequence"/>
</dbReference>
<comment type="similarity">
    <text evidence="1">Belongs to the cytochrome P450 family.</text>
</comment>
<keyword evidence="5" id="KW-0349">Heme</keyword>
<keyword evidence="7" id="KW-1185">Reference proteome</keyword>
<dbReference type="GO" id="GO:0004497">
    <property type="term" value="F:monooxygenase activity"/>
    <property type="evidence" value="ECO:0007669"/>
    <property type="project" value="UniProtKB-KW"/>
</dbReference>
<reference evidence="6 7" key="1">
    <citation type="submission" date="2024-08" db="EMBL/GenBank/DDBJ databases">
        <title>Gnathostoma spinigerum genome.</title>
        <authorList>
            <person name="Gonzalez-Bertolin B."/>
            <person name="Monzon S."/>
            <person name="Zaballos A."/>
            <person name="Jimenez P."/>
            <person name="Dekumyoy P."/>
            <person name="Varona S."/>
            <person name="Cuesta I."/>
            <person name="Sumanam S."/>
            <person name="Adisakwattana P."/>
            <person name="Gasser R.B."/>
            <person name="Hernandez-Gonzalez A."/>
            <person name="Young N.D."/>
            <person name="Perteguer M.J."/>
        </authorList>
    </citation>
    <scope>NUCLEOTIDE SEQUENCE [LARGE SCALE GENOMIC DNA]</scope>
    <source>
        <strain evidence="6">AL3</strain>
        <tissue evidence="6">Liver</tissue>
    </source>
</reference>
<feature type="binding site" description="axial binding residue" evidence="5">
    <location>
        <position position="86"/>
    </location>
    <ligand>
        <name>heme</name>
        <dbReference type="ChEBI" id="CHEBI:30413"/>
    </ligand>
    <ligandPart>
        <name>Fe</name>
        <dbReference type="ChEBI" id="CHEBI:18248"/>
    </ligandPart>
</feature>
<organism evidence="6 7">
    <name type="scientific">Gnathostoma spinigerum</name>
    <dbReference type="NCBI Taxonomy" id="75299"/>
    <lineage>
        <taxon>Eukaryota</taxon>
        <taxon>Metazoa</taxon>
        <taxon>Ecdysozoa</taxon>
        <taxon>Nematoda</taxon>
        <taxon>Chromadorea</taxon>
        <taxon>Rhabditida</taxon>
        <taxon>Spirurina</taxon>
        <taxon>Gnathostomatomorpha</taxon>
        <taxon>Gnathostomatoidea</taxon>
        <taxon>Gnathostomatidae</taxon>
        <taxon>Gnathostoma</taxon>
    </lineage>
</organism>
<dbReference type="InterPro" id="IPR036396">
    <property type="entry name" value="Cyt_P450_sf"/>
</dbReference>
<protein>
    <recommendedName>
        <fullName evidence="8">Cytochrome P450</fullName>
    </recommendedName>
</protein>
<dbReference type="InterPro" id="IPR002401">
    <property type="entry name" value="Cyt_P450_E_grp-I"/>
</dbReference>
<dbReference type="Gene3D" id="1.10.630.10">
    <property type="entry name" value="Cytochrome P450"/>
    <property type="match status" value="1"/>
</dbReference>
<dbReference type="GO" id="GO:0046872">
    <property type="term" value="F:metal ion binding"/>
    <property type="evidence" value="ECO:0007669"/>
    <property type="project" value="UniProtKB-KW"/>
</dbReference>
<comment type="cofactor">
    <cofactor evidence="5">
        <name>heme</name>
        <dbReference type="ChEBI" id="CHEBI:30413"/>
    </cofactor>
</comment>
<accession>A0ABD6EGE4</accession>
<dbReference type="PANTHER" id="PTHR24300:SF403">
    <property type="entry name" value="CYTOCHROME P450 306A1"/>
    <property type="match status" value="1"/>
</dbReference>
<proteinExistence type="inferred from homology"/>
<keyword evidence="2 5" id="KW-0479">Metal-binding</keyword>
<evidence type="ECO:0000313" key="6">
    <source>
        <dbReference type="EMBL" id="MFH4978670.1"/>
    </source>
</evidence>
<keyword evidence="4" id="KW-0503">Monooxygenase</keyword>
<evidence type="ECO:0008006" key="8">
    <source>
        <dbReference type="Google" id="ProtNLM"/>
    </source>
</evidence>
<evidence type="ECO:0000256" key="3">
    <source>
        <dbReference type="ARBA" id="ARBA00023004"/>
    </source>
</evidence>
<evidence type="ECO:0000256" key="4">
    <source>
        <dbReference type="ARBA" id="ARBA00023033"/>
    </source>
</evidence>
<dbReference type="PRINTS" id="PR00463">
    <property type="entry name" value="EP450I"/>
</dbReference>
<dbReference type="InterPro" id="IPR050182">
    <property type="entry name" value="Cytochrome_P450_fam2"/>
</dbReference>
<name>A0ABD6EGE4_9BILA</name>
<comment type="caution">
    <text evidence="6">The sequence shown here is derived from an EMBL/GenBank/DDBJ whole genome shotgun (WGS) entry which is preliminary data.</text>
</comment>
<evidence type="ECO:0000256" key="5">
    <source>
        <dbReference type="PIRSR" id="PIRSR602401-1"/>
    </source>
</evidence>
<dbReference type="Pfam" id="PF00067">
    <property type="entry name" value="p450"/>
    <property type="match status" value="1"/>
</dbReference>
<dbReference type="SUPFAM" id="SSF48264">
    <property type="entry name" value="Cytochrome P450"/>
    <property type="match status" value="1"/>
</dbReference>
<evidence type="ECO:0000256" key="2">
    <source>
        <dbReference type="ARBA" id="ARBA00022723"/>
    </source>
</evidence>
<keyword evidence="4" id="KW-0560">Oxidoreductase</keyword>
<dbReference type="AlphaFoldDB" id="A0ABD6EGE4"/>
<dbReference type="PANTHER" id="PTHR24300">
    <property type="entry name" value="CYTOCHROME P450 508A4-RELATED"/>
    <property type="match status" value="1"/>
</dbReference>
<evidence type="ECO:0000256" key="1">
    <source>
        <dbReference type="ARBA" id="ARBA00010617"/>
    </source>
</evidence>
<dbReference type="EMBL" id="JBGFUD010003392">
    <property type="protein sequence ID" value="MFH4978670.1"/>
    <property type="molecule type" value="Genomic_DNA"/>
</dbReference>
<keyword evidence="3 5" id="KW-0408">Iron</keyword>
<sequence length="139" mass="16169">MLLEVQRCANIAPFGMFHRTRRTTVIDGYHIPANTTVMMNLYSTMMDPNVFEDPSKFSPDRYLDSNGDLDKRLIGWYPYGIGDRKCLGDNIARCELFVVTCALLQRYRFLRIPGRSYSLEQTMQLTIHPEPYELLIQPL</sequence>